<feature type="transmembrane region" description="Helical" evidence="1">
    <location>
        <begin position="65"/>
        <end position="84"/>
    </location>
</feature>
<keyword evidence="3" id="KW-0418">Kinase</keyword>
<dbReference type="RefSeq" id="WP_163606511.1">
    <property type="nucleotide sequence ID" value="NZ_JAABOO010000002.1"/>
</dbReference>
<dbReference type="InterPro" id="IPR010559">
    <property type="entry name" value="Sig_transdc_His_kin_internal"/>
</dbReference>
<reference evidence="3 4" key="1">
    <citation type="submission" date="2020-01" db="EMBL/GenBank/DDBJ databases">
        <title>Leptobacterium flavescens.</title>
        <authorList>
            <person name="Wang G."/>
        </authorList>
    </citation>
    <scope>NUCLEOTIDE SEQUENCE [LARGE SCALE GENOMIC DNA]</scope>
    <source>
        <strain evidence="3 4">KCTC 22160</strain>
    </source>
</reference>
<dbReference type="Gene3D" id="3.30.565.10">
    <property type="entry name" value="Histidine kinase-like ATPase, C-terminal domain"/>
    <property type="match status" value="1"/>
</dbReference>
<dbReference type="EMBL" id="JAABOO010000002">
    <property type="protein sequence ID" value="NER13472.1"/>
    <property type="molecule type" value="Genomic_DNA"/>
</dbReference>
<dbReference type="PANTHER" id="PTHR34220">
    <property type="entry name" value="SENSOR HISTIDINE KINASE YPDA"/>
    <property type="match status" value="1"/>
</dbReference>
<proteinExistence type="predicted"/>
<dbReference type="GO" id="GO:0000155">
    <property type="term" value="F:phosphorelay sensor kinase activity"/>
    <property type="evidence" value="ECO:0007669"/>
    <property type="project" value="InterPro"/>
</dbReference>
<gene>
    <name evidence="3" type="ORF">GWK08_08495</name>
</gene>
<name>A0A6P0ULR6_9FLAO</name>
<dbReference type="Pfam" id="PF06580">
    <property type="entry name" value="His_kinase"/>
    <property type="match status" value="1"/>
</dbReference>
<evidence type="ECO:0000256" key="1">
    <source>
        <dbReference type="SAM" id="Phobius"/>
    </source>
</evidence>
<accession>A0A6P0ULR6</accession>
<keyword evidence="1" id="KW-0812">Transmembrane</keyword>
<protein>
    <submittedName>
        <fullName evidence="3">Sensor histidine kinase</fullName>
    </submittedName>
</protein>
<keyword evidence="4" id="KW-1185">Reference proteome</keyword>
<comment type="caution">
    <text evidence="3">The sequence shown here is derived from an EMBL/GenBank/DDBJ whole genome shotgun (WGS) entry which is preliminary data.</text>
</comment>
<keyword evidence="1" id="KW-1133">Transmembrane helix</keyword>
<feature type="transmembrane region" description="Helical" evidence="1">
    <location>
        <begin position="34"/>
        <end position="53"/>
    </location>
</feature>
<dbReference type="Proteomes" id="UP000468581">
    <property type="component" value="Unassembled WGS sequence"/>
</dbReference>
<evidence type="ECO:0000313" key="4">
    <source>
        <dbReference type="Proteomes" id="UP000468581"/>
    </source>
</evidence>
<keyword evidence="3" id="KW-0808">Transferase</keyword>
<evidence type="ECO:0000313" key="3">
    <source>
        <dbReference type="EMBL" id="NER13472.1"/>
    </source>
</evidence>
<evidence type="ECO:0000259" key="2">
    <source>
        <dbReference type="Pfam" id="PF06580"/>
    </source>
</evidence>
<organism evidence="3 4">
    <name type="scientific">Leptobacterium flavescens</name>
    <dbReference type="NCBI Taxonomy" id="472055"/>
    <lineage>
        <taxon>Bacteria</taxon>
        <taxon>Pseudomonadati</taxon>
        <taxon>Bacteroidota</taxon>
        <taxon>Flavobacteriia</taxon>
        <taxon>Flavobacteriales</taxon>
        <taxon>Flavobacteriaceae</taxon>
        <taxon>Leptobacterium</taxon>
    </lineage>
</organism>
<dbReference type="InterPro" id="IPR050640">
    <property type="entry name" value="Bact_2-comp_sensor_kinase"/>
</dbReference>
<dbReference type="PANTHER" id="PTHR34220:SF7">
    <property type="entry name" value="SENSOR HISTIDINE KINASE YPDA"/>
    <property type="match status" value="1"/>
</dbReference>
<dbReference type="InterPro" id="IPR036890">
    <property type="entry name" value="HATPase_C_sf"/>
</dbReference>
<feature type="transmembrane region" description="Helical" evidence="1">
    <location>
        <begin position="9"/>
        <end position="28"/>
    </location>
</feature>
<feature type="transmembrane region" description="Helical" evidence="1">
    <location>
        <begin position="108"/>
        <end position="128"/>
    </location>
</feature>
<keyword evidence="1" id="KW-0472">Membrane</keyword>
<dbReference type="GO" id="GO:0016020">
    <property type="term" value="C:membrane"/>
    <property type="evidence" value="ECO:0007669"/>
    <property type="project" value="InterPro"/>
</dbReference>
<sequence length="334" mass="38200">MNKINRQVLIHFLIWLAIILMAVLDATLEDDESPVLFLIRIGVGIIIFYINYLILIPKLFFRKRIALYILSVFALIYTGGTIIYEVELLEHFDGLHDDPNHEHHNSKAIGFLVYTIFMVLGTITRTYNKLNKNELDKREIESQKNASELEALKNQINPHFLFNSLNSICSLAVKKSDETPEAIIMLSGLMRYMLYEATDELVLLEKEIAYIENYVNLQKLRLANKDSVSLTVSGAVNSQKIPPLLLISFIENAFKYGVDISGDTNVTITINVNKNTVRFYCLNRISKKQQNDENSGIGLQNTKKRLQMLYPDNHKLSIAEENGNFIVNLSLKLD</sequence>
<dbReference type="AlphaFoldDB" id="A0A6P0ULR6"/>
<feature type="domain" description="Signal transduction histidine kinase internal region" evidence="2">
    <location>
        <begin position="147"/>
        <end position="224"/>
    </location>
</feature>